<dbReference type="Pfam" id="PF00961">
    <property type="entry name" value="LAGLIDADG_1"/>
    <property type="match status" value="2"/>
</dbReference>
<protein>
    <submittedName>
        <fullName evidence="3">LAGLIDADG endonuclease</fullName>
    </submittedName>
</protein>
<dbReference type="EMBL" id="MT375016">
    <property type="protein sequence ID" value="QSE34025.1"/>
    <property type="molecule type" value="Genomic_DNA"/>
</dbReference>
<name>A0A896Z6N6_9AGAM</name>
<dbReference type="InterPro" id="IPR051289">
    <property type="entry name" value="LAGLIDADG_Endonuclease"/>
</dbReference>
<keyword evidence="3" id="KW-0378">Hydrolase</keyword>
<evidence type="ECO:0000313" key="3">
    <source>
        <dbReference type="EMBL" id="QSE34025.1"/>
    </source>
</evidence>
<geneLocation type="mitochondrion" evidence="3"/>
<dbReference type="PANTHER" id="PTHR36181">
    <property type="entry name" value="INTRON-ENCODED ENDONUCLEASE AI3-RELATED"/>
    <property type="match status" value="1"/>
</dbReference>
<keyword evidence="3" id="KW-0255">Endonuclease</keyword>
<dbReference type="SUPFAM" id="SSF55608">
    <property type="entry name" value="Homing endonucleases"/>
    <property type="match status" value="2"/>
</dbReference>
<feature type="domain" description="Homing endonuclease LAGLIDADG" evidence="2">
    <location>
        <begin position="15"/>
        <end position="114"/>
    </location>
</feature>
<reference evidence="3" key="1">
    <citation type="journal article" date="2020" name="Comput. Struct. Biotechnol. J.">
        <title>The mitogenomes of two saprophytic Boletales species (Coniophora) reveals intron dynamics and accumulation of plasmid-derived and non-conserved genes.</title>
        <authorList>
            <person name="Wu P."/>
            <person name="Bao Z."/>
            <person name="Tu W."/>
            <person name="Li L."/>
            <person name="Xiong C."/>
            <person name="Jin X."/>
            <person name="Li P."/>
            <person name="Gui M."/>
            <person name="Huang W."/>
            <person name="Li Q."/>
        </authorList>
    </citation>
    <scope>NUCLEOTIDE SEQUENCE</scope>
</reference>
<dbReference type="GO" id="GO:0005739">
    <property type="term" value="C:mitochondrion"/>
    <property type="evidence" value="ECO:0007669"/>
    <property type="project" value="UniProtKB-ARBA"/>
</dbReference>
<proteinExistence type="predicted"/>
<dbReference type="InterPro" id="IPR004860">
    <property type="entry name" value="LAGLIDADG_dom"/>
</dbReference>
<keyword evidence="3" id="KW-0496">Mitochondrion</keyword>
<dbReference type="PANTHER" id="PTHR36181:SF4">
    <property type="entry name" value="LAGLIDADG ENDONUCLEASE"/>
    <property type="match status" value="1"/>
</dbReference>
<dbReference type="Gene3D" id="3.10.28.10">
    <property type="entry name" value="Homing endonucleases"/>
    <property type="match status" value="2"/>
</dbReference>
<dbReference type="InterPro" id="IPR027434">
    <property type="entry name" value="Homing_endonucl"/>
</dbReference>
<keyword evidence="3" id="KW-0540">Nuclease</keyword>
<feature type="domain" description="Homing endonuclease LAGLIDADG" evidence="2">
    <location>
        <begin position="173"/>
        <end position="273"/>
    </location>
</feature>
<evidence type="ECO:0000256" key="1">
    <source>
        <dbReference type="ARBA" id="ARBA00002670"/>
    </source>
</evidence>
<comment type="function">
    <text evidence="1">Mitochondrial DNA endonuclease involved in intron homing.</text>
</comment>
<dbReference type="GO" id="GO:0004519">
    <property type="term" value="F:endonuclease activity"/>
    <property type="evidence" value="ECO:0007669"/>
    <property type="project" value="UniProtKB-KW"/>
</dbReference>
<dbReference type="FunFam" id="3.10.28.10:FF:000010">
    <property type="entry name" value="LAGLIDADG homing endonuclease I-LtrII"/>
    <property type="match status" value="1"/>
</dbReference>
<organism evidence="3">
    <name type="scientific">Coniophora puteana</name>
    <dbReference type="NCBI Taxonomy" id="80637"/>
    <lineage>
        <taxon>Eukaryota</taxon>
        <taxon>Fungi</taxon>
        <taxon>Dikarya</taxon>
        <taxon>Basidiomycota</taxon>
        <taxon>Agaricomycotina</taxon>
        <taxon>Agaricomycetes</taxon>
        <taxon>Agaricomycetidae</taxon>
        <taxon>Boletales</taxon>
        <taxon>Coniophorineae</taxon>
        <taxon>Coniophoraceae</taxon>
        <taxon>Coniophora</taxon>
    </lineage>
</organism>
<dbReference type="AlphaFoldDB" id="A0A896Z6N6"/>
<sequence>MMFESGKHLNPNFVTGFTDAEGSFTAWIHEEASSKIRVMVRFKIGLNAKDLPLLKQIQEFFGGIGTLTYDKQSNAWIYSVSGVTDLINVIIPHFMNYPLLTQKQADFKLFVQIVQLLKEGAHLNKAGLQKIVDIKASMNKGSSDFVKSNFSQINPVERETIETKQISDPMWVAGFVSGEGNFDAGIRKATDTRNERVYLRFRVTQHERDLNLMQLLIKYLGAGRIEIDNRKNSSTVNIVVGKFSDVNDKIIPFFDQYPILGVKYLDYSDWTKIANKMKLGEHKTPKGIEEIKEIESGMNKGR</sequence>
<accession>A0A896Z6N6</accession>
<evidence type="ECO:0000259" key="2">
    <source>
        <dbReference type="Pfam" id="PF00961"/>
    </source>
</evidence>
<gene>
    <name evidence="3" type="primary">orf302</name>
</gene>